<dbReference type="AlphaFoldDB" id="A0A1J7JID2"/>
<accession>A0A1J7JID2</accession>
<protein>
    <recommendedName>
        <fullName evidence="4">Fucose-specific lectin</fullName>
    </recommendedName>
</protein>
<evidence type="ECO:0008006" key="4">
    <source>
        <dbReference type="Google" id="ProtNLM"/>
    </source>
</evidence>
<gene>
    <name evidence="2" type="ORF">CONLIGDRAFT_163106</name>
</gene>
<dbReference type="OrthoDB" id="5426604at2759"/>
<dbReference type="SUPFAM" id="SSF89372">
    <property type="entry name" value="Fucose-specific lectin"/>
    <property type="match status" value="1"/>
</dbReference>
<dbReference type="EMBL" id="KV875094">
    <property type="protein sequence ID" value="OIW33121.1"/>
    <property type="molecule type" value="Genomic_DNA"/>
</dbReference>
<evidence type="ECO:0000256" key="1">
    <source>
        <dbReference type="SAM" id="MobiDB-lite"/>
    </source>
</evidence>
<dbReference type="InParanoid" id="A0A1J7JID2"/>
<dbReference type="Proteomes" id="UP000182658">
    <property type="component" value="Unassembled WGS sequence"/>
</dbReference>
<organism evidence="2 3">
    <name type="scientific">Coniochaeta ligniaria NRRL 30616</name>
    <dbReference type="NCBI Taxonomy" id="1408157"/>
    <lineage>
        <taxon>Eukaryota</taxon>
        <taxon>Fungi</taxon>
        <taxon>Dikarya</taxon>
        <taxon>Ascomycota</taxon>
        <taxon>Pezizomycotina</taxon>
        <taxon>Sordariomycetes</taxon>
        <taxon>Sordariomycetidae</taxon>
        <taxon>Coniochaetales</taxon>
        <taxon>Coniochaetaceae</taxon>
        <taxon>Coniochaeta</taxon>
    </lineage>
</organism>
<proteinExistence type="predicted"/>
<reference evidence="2 3" key="1">
    <citation type="submission" date="2016-10" db="EMBL/GenBank/DDBJ databases">
        <title>Draft genome sequence of Coniochaeta ligniaria NRRL30616, a lignocellulolytic fungus for bioabatement of inhibitors in plant biomass hydrolysates.</title>
        <authorList>
            <consortium name="DOE Joint Genome Institute"/>
            <person name="Jimenez D.J."/>
            <person name="Hector R.E."/>
            <person name="Riley R."/>
            <person name="Sun H."/>
            <person name="Grigoriev I.V."/>
            <person name="Van Elsas J.D."/>
            <person name="Nichols N.N."/>
        </authorList>
    </citation>
    <scope>NUCLEOTIDE SEQUENCE [LARGE SCALE GENOMIC DNA]</scope>
    <source>
        <strain evidence="2 3">NRRL 30616</strain>
    </source>
</reference>
<evidence type="ECO:0000313" key="2">
    <source>
        <dbReference type="EMBL" id="OIW33121.1"/>
    </source>
</evidence>
<feature type="region of interest" description="Disordered" evidence="1">
    <location>
        <begin position="304"/>
        <end position="325"/>
    </location>
</feature>
<dbReference type="Gene3D" id="2.120.10.70">
    <property type="entry name" value="Fucose-specific lectin"/>
    <property type="match status" value="1"/>
</dbReference>
<evidence type="ECO:0000313" key="3">
    <source>
        <dbReference type="Proteomes" id="UP000182658"/>
    </source>
</evidence>
<sequence>MPKADPETGNPTPGDQKQAPSMTAIATIWNPDGNVSNQILTFFNDSDAQLGFELVDAQGPRKVSTTTATDGTKGVIRNPSQLAVIHYLQLVRVYGINDSTSGIVLISPGFQPASLATGAKSGSLAACCNEVDQLAWLYYINASNSIIEYDLANSQSNPLSLSNISPNSYLGAAFDPKSGRRYLVCQGSNNTLYRCEGSLQDPITTSAVAKTPLAVVANPTRTQLHIYYRANTSDPNDQHVRRISWSPNADPPYSDPKSLADFPNMDQFTMLSAVAASDKVHLFYVYQVDDNTRALTHVQDNWASLSAKPPSDEGGGAPHNPGRVH</sequence>
<keyword evidence="3" id="KW-1185">Reference proteome</keyword>
<name>A0A1J7JID2_9PEZI</name>